<dbReference type="SMART" id="SM00332">
    <property type="entry name" value="PP2Cc"/>
    <property type="match status" value="1"/>
</dbReference>
<dbReference type="Pfam" id="PF13672">
    <property type="entry name" value="PP2C_2"/>
    <property type="match status" value="1"/>
</dbReference>
<dbReference type="InterPro" id="IPR001932">
    <property type="entry name" value="PPM-type_phosphatase-like_dom"/>
</dbReference>
<name>A0A7X6DPS3_9BACT</name>
<gene>
    <name evidence="2" type="ORF">MNODULE_10270</name>
</gene>
<sequence>MKVIAAGLTDVGRVRRSNEDSFGLFPEHNLYIVADGMGGHAAGEVASKMAVELIKEFFSSTEITEQTEEMKLARAINHANQRIHEAGEKDAALSGMGTTVVTVIARSEEMLIGFVGDSRVYLHQNNKTQQLTQDHSLVNEYVRKGLLTPEAAERHPLKHVISRALGTSPAVEVETVRRTPATGDILLLCSDGLSNKLTLEEISAILTQTRDNLEKTCSALIEKAKEKGGEDNITAILIGYR</sequence>
<dbReference type="PROSITE" id="PS51746">
    <property type="entry name" value="PPM_2"/>
    <property type="match status" value="1"/>
</dbReference>
<dbReference type="InterPro" id="IPR036457">
    <property type="entry name" value="PPM-type-like_dom_sf"/>
</dbReference>
<dbReference type="InterPro" id="IPR015655">
    <property type="entry name" value="PP2C"/>
</dbReference>
<dbReference type="GO" id="GO:0004722">
    <property type="term" value="F:protein serine/threonine phosphatase activity"/>
    <property type="evidence" value="ECO:0007669"/>
    <property type="project" value="InterPro"/>
</dbReference>
<evidence type="ECO:0000259" key="1">
    <source>
        <dbReference type="PROSITE" id="PS51746"/>
    </source>
</evidence>
<accession>A0A7X6DPS3</accession>
<dbReference type="SUPFAM" id="SSF81606">
    <property type="entry name" value="PP2C-like"/>
    <property type="match status" value="1"/>
</dbReference>
<dbReference type="Gene3D" id="3.60.40.10">
    <property type="entry name" value="PPM-type phosphatase domain"/>
    <property type="match status" value="1"/>
</dbReference>
<protein>
    <submittedName>
        <fullName evidence="2">Stp1/IreP family PP2C-type Ser/Thr phosphatase</fullName>
    </submittedName>
</protein>
<dbReference type="RefSeq" id="WP_168059463.1">
    <property type="nucleotide sequence ID" value="NZ_VTOW01000002.1"/>
</dbReference>
<evidence type="ECO:0000313" key="2">
    <source>
        <dbReference type="EMBL" id="NKE71120.1"/>
    </source>
</evidence>
<keyword evidence="3" id="KW-1185">Reference proteome</keyword>
<dbReference type="PANTHER" id="PTHR47992">
    <property type="entry name" value="PROTEIN PHOSPHATASE"/>
    <property type="match status" value="1"/>
</dbReference>
<dbReference type="AlphaFoldDB" id="A0A7X6DPS3"/>
<dbReference type="NCBIfam" id="NF033484">
    <property type="entry name" value="Stp1_PP2C_phos"/>
    <property type="match status" value="1"/>
</dbReference>
<evidence type="ECO:0000313" key="3">
    <source>
        <dbReference type="Proteomes" id="UP000534783"/>
    </source>
</evidence>
<organism evidence="2 3">
    <name type="scientific">Candidatus Manganitrophus noduliformans</name>
    <dbReference type="NCBI Taxonomy" id="2606439"/>
    <lineage>
        <taxon>Bacteria</taxon>
        <taxon>Pseudomonadati</taxon>
        <taxon>Nitrospirota</taxon>
        <taxon>Nitrospiria</taxon>
        <taxon>Candidatus Troglogloeales</taxon>
        <taxon>Candidatus Manganitrophaceae</taxon>
        <taxon>Candidatus Manganitrophus</taxon>
    </lineage>
</organism>
<dbReference type="SMART" id="SM00331">
    <property type="entry name" value="PP2C_SIG"/>
    <property type="match status" value="1"/>
</dbReference>
<comment type="caution">
    <text evidence="2">The sequence shown here is derived from an EMBL/GenBank/DDBJ whole genome shotgun (WGS) entry which is preliminary data.</text>
</comment>
<proteinExistence type="predicted"/>
<reference evidence="2 3" key="1">
    <citation type="journal article" date="2020" name="Nature">
        <title>Bacterial chemolithoautotrophy via manganese oxidation.</title>
        <authorList>
            <person name="Yu H."/>
            <person name="Leadbetter J.R."/>
        </authorList>
    </citation>
    <scope>NUCLEOTIDE SEQUENCE [LARGE SCALE GENOMIC DNA]</scope>
    <source>
        <strain evidence="2 3">Mn-1</strain>
    </source>
</reference>
<dbReference type="CDD" id="cd00143">
    <property type="entry name" value="PP2Cc"/>
    <property type="match status" value="1"/>
</dbReference>
<feature type="domain" description="PPM-type phosphatase" evidence="1">
    <location>
        <begin position="5"/>
        <end position="240"/>
    </location>
</feature>
<dbReference type="EMBL" id="VTOW01000002">
    <property type="protein sequence ID" value="NKE71120.1"/>
    <property type="molecule type" value="Genomic_DNA"/>
</dbReference>
<dbReference type="Proteomes" id="UP000534783">
    <property type="component" value="Unassembled WGS sequence"/>
</dbReference>